<accession>A0AAE1IRJ9</accession>
<organism evidence="1 2">
    <name type="scientific">Acacia crassicarpa</name>
    <name type="common">northern wattle</name>
    <dbReference type="NCBI Taxonomy" id="499986"/>
    <lineage>
        <taxon>Eukaryota</taxon>
        <taxon>Viridiplantae</taxon>
        <taxon>Streptophyta</taxon>
        <taxon>Embryophyta</taxon>
        <taxon>Tracheophyta</taxon>
        <taxon>Spermatophyta</taxon>
        <taxon>Magnoliopsida</taxon>
        <taxon>eudicotyledons</taxon>
        <taxon>Gunneridae</taxon>
        <taxon>Pentapetalae</taxon>
        <taxon>rosids</taxon>
        <taxon>fabids</taxon>
        <taxon>Fabales</taxon>
        <taxon>Fabaceae</taxon>
        <taxon>Caesalpinioideae</taxon>
        <taxon>mimosoid clade</taxon>
        <taxon>Acacieae</taxon>
        <taxon>Acacia</taxon>
    </lineage>
</organism>
<comment type="caution">
    <text evidence="1">The sequence shown here is derived from an EMBL/GenBank/DDBJ whole genome shotgun (WGS) entry which is preliminary data.</text>
</comment>
<dbReference type="EMBL" id="JAWXYG010000013">
    <property type="protein sequence ID" value="KAK4255077.1"/>
    <property type="molecule type" value="Genomic_DNA"/>
</dbReference>
<keyword evidence="2" id="KW-1185">Reference proteome</keyword>
<name>A0AAE1IRJ9_9FABA</name>
<sequence>MNIATRIAAQAPPLLCARPVPISFGGALSLYLCLCRFVESCSFAIIHLSLKYWLKKPSFCGIPLHSKIFIEHRT</sequence>
<dbReference type="AlphaFoldDB" id="A0AAE1IRJ9"/>
<evidence type="ECO:0000313" key="1">
    <source>
        <dbReference type="EMBL" id="KAK4255077.1"/>
    </source>
</evidence>
<protein>
    <submittedName>
        <fullName evidence="1">Uncharacterized protein</fullName>
    </submittedName>
</protein>
<dbReference type="Proteomes" id="UP001293593">
    <property type="component" value="Unassembled WGS sequence"/>
</dbReference>
<gene>
    <name evidence="1" type="ORF">QN277_008122</name>
</gene>
<reference evidence="1" key="1">
    <citation type="submission" date="2023-10" db="EMBL/GenBank/DDBJ databases">
        <title>Chromosome-level genome of the transformable northern wattle, Acacia crassicarpa.</title>
        <authorList>
            <person name="Massaro I."/>
            <person name="Sinha N.R."/>
            <person name="Poethig S."/>
            <person name="Leichty A.R."/>
        </authorList>
    </citation>
    <scope>NUCLEOTIDE SEQUENCE</scope>
    <source>
        <strain evidence="1">Acra3RX</strain>
        <tissue evidence="1">Leaf</tissue>
    </source>
</reference>
<evidence type="ECO:0000313" key="2">
    <source>
        <dbReference type="Proteomes" id="UP001293593"/>
    </source>
</evidence>
<proteinExistence type="predicted"/>